<evidence type="ECO:0000313" key="2">
    <source>
        <dbReference type="EMBL" id="EMO40266.1"/>
    </source>
</evidence>
<evidence type="ECO:0000256" key="1">
    <source>
        <dbReference type="SAM" id="Phobius"/>
    </source>
</evidence>
<name>M6UBE5_9LEPT</name>
<reference evidence="2 3" key="1">
    <citation type="submission" date="2013-01" db="EMBL/GenBank/DDBJ databases">
        <authorList>
            <person name="Harkins D.M."/>
            <person name="Durkin A.S."/>
            <person name="Brinkac L.M."/>
            <person name="Haft D.H."/>
            <person name="Selengut J.D."/>
            <person name="Sanka R."/>
            <person name="DePew J."/>
            <person name="Purushe J."/>
            <person name="Matthias M.A."/>
            <person name="Vinetz J.M."/>
            <person name="Sutton G.G."/>
            <person name="Nierman W.C."/>
            <person name="Fouts D.E."/>
        </authorList>
    </citation>
    <scope>NUCLEOTIDE SEQUENCE [LARGE SCALE GENOMIC DNA]</scope>
    <source>
        <strain evidence="2 3">ZUN142</strain>
    </source>
</reference>
<keyword evidence="1" id="KW-0472">Membrane</keyword>
<gene>
    <name evidence="2" type="ORF">LEP1GSC186_4073</name>
</gene>
<sequence length="48" mass="5494">MQELRINISKNISILYKKTNVYRRVHFFFGFSGSAIIASNSSSNLHFG</sequence>
<accession>M6UBE5</accession>
<proteinExistence type="predicted"/>
<protein>
    <submittedName>
        <fullName evidence="2">Uncharacterized protein</fullName>
    </submittedName>
</protein>
<evidence type="ECO:0000313" key="3">
    <source>
        <dbReference type="Proteomes" id="UP000012153"/>
    </source>
</evidence>
<feature type="transmembrane region" description="Helical" evidence="1">
    <location>
        <begin position="21"/>
        <end position="39"/>
    </location>
</feature>
<dbReference type="EMBL" id="AHOP02000036">
    <property type="protein sequence ID" value="EMO40266.1"/>
    <property type="molecule type" value="Genomic_DNA"/>
</dbReference>
<dbReference type="AlphaFoldDB" id="M6UBE5"/>
<dbReference type="Proteomes" id="UP000012153">
    <property type="component" value="Unassembled WGS sequence"/>
</dbReference>
<organism evidence="2 3">
    <name type="scientific">Leptospira noguchii serovar Autumnalis str. ZUN142</name>
    <dbReference type="NCBI Taxonomy" id="1085540"/>
    <lineage>
        <taxon>Bacteria</taxon>
        <taxon>Pseudomonadati</taxon>
        <taxon>Spirochaetota</taxon>
        <taxon>Spirochaetia</taxon>
        <taxon>Leptospirales</taxon>
        <taxon>Leptospiraceae</taxon>
        <taxon>Leptospira</taxon>
    </lineage>
</organism>
<keyword evidence="1" id="KW-0812">Transmembrane</keyword>
<comment type="caution">
    <text evidence="2">The sequence shown here is derived from an EMBL/GenBank/DDBJ whole genome shotgun (WGS) entry which is preliminary data.</text>
</comment>
<keyword evidence="1" id="KW-1133">Transmembrane helix</keyword>